<comment type="caution">
    <text evidence="2">The sequence shown here is derived from an EMBL/GenBank/DDBJ whole genome shotgun (WGS) entry which is preliminary data.</text>
</comment>
<sequence length="768" mass="81755">MRIHSLKHPLMFAMFCFVNSGGSGLAQTSGDAALQPQILSIEDVLQEHSAEPESLYKFVAENVAFHAYPGVLRGANGALQSRAGNSYDQSLLLSNLLRDAGFETRLAQCRLGVDKSEALIASIANPTVSLEESPNLEIFVEEGETAVIDQFADRVSATYIFVEEHLTGANVIFNQDSPSVQDELRETVSDHIWVQMRDAEGWTDFDPAFAGPIGETHCEQSGSVEKLPETAFHRVEISLDTETVKDGVPTTHTNFSFSALTADISGTAFLLIHEQPGQSGVTTFAQGVNDSFTPVLIAGDQRIEGEPVELVVEVEADSGSSGGGGLFGGLNSLSTALSNEQPTELVAEWLSLTFVDPTGAMQTVRHEVYDRIGHAARIAGNPSYAELPAVEADWADTLRAFTVTTGFSPASLQHRRMEALTSNDPNRASAAAGALILDFYGYLRETVPSMSFDMTDIISYPSGPNLMFLTYIGSDPEDADGPPSAFAIDHALKSRRVIAKDADAIGPYERVFDGILDHEVERLTVALTAWAIADGPMTSISVGDVFNVAASDQIEVNTLAPADVAMQNGLSLSDEALTRLNTDMAANMAVIVPTRPVTLGNTPTVGWWGIDVVTGRTQDQMEDGSHQGGAETTDLNAQQSSLSLRARQLLCGLGSLAISIGSGMGPLAHMPPGLMQGAQQLLDSCARRGGGARGRPPTGGSPPGGGAGPGMGPYKFGPPPNSGLRPFPPPRTQIPPRPRSPLPPRGRPVPKKPFDPFNPTRPAPLRRP</sequence>
<feature type="compositionally biased region" description="Pro residues" evidence="1">
    <location>
        <begin position="716"/>
        <end position="747"/>
    </location>
</feature>
<feature type="region of interest" description="Disordered" evidence="1">
    <location>
        <begin position="686"/>
        <end position="768"/>
    </location>
</feature>
<evidence type="ECO:0000256" key="1">
    <source>
        <dbReference type="SAM" id="MobiDB-lite"/>
    </source>
</evidence>
<proteinExistence type="predicted"/>
<accession>A0ABV5JC47</accession>
<dbReference type="InterPro" id="IPR038765">
    <property type="entry name" value="Papain-like_cys_pep_sf"/>
</dbReference>
<keyword evidence="3" id="KW-1185">Reference proteome</keyword>
<feature type="compositionally biased region" description="Gly residues" evidence="1">
    <location>
        <begin position="701"/>
        <end position="711"/>
    </location>
</feature>
<dbReference type="RefSeq" id="WP_213887637.1">
    <property type="nucleotide sequence ID" value="NZ_JAGFNU010000001.1"/>
</dbReference>
<evidence type="ECO:0000313" key="2">
    <source>
        <dbReference type="EMBL" id="MFB9230461.1"/>
    </source>
</evidence>
<dbReference type="Proteomes" id="UP001589683">
    <property type="component" value="Unassembled WGS sequence"/>
</dbReference>
<protein>
    <submittedName>
        <fullName evidence="2">Transglutaminase domain-containing protein</fullName>
    </submittedName>
</protein>
<name>A0ABV5JC47_9RHOB</name>
<gene>
    <name evidence="2" type="ORF">ACFFUT_01515</name>
</gene>
<evidence type="ECO:0000313" key="3">
    <source>
        <dbReference type="Proteomes" id="UP001589683"/>
    </source>
</evidence>
<dbReference type="SUPFAM" id="SSF54001">
    <property type="entry name" value="Cysteine proteinases"/>
    <property type="match status" value="1"/>
</dbReference>
<organism evidence="2 3">
    <name type="scientific">Pseudohalocynthiibacter aestuariivivens</name>
    <dbReference type="NCBI Taxonomy" id="1591409"/>
    <lineage>
        <taxon>Bacteria</taxon>
        <taxon>Pseudomonadati</taxon>
        <taxon>Pseudomonadota</taxon>
        <taxon>Alphaproteobacteria</taxon>
        <taxon>Rhodobacterales</taxon>
        <taxon>Paracoccaceae</taxon>
        <taxon>Pseudohalocynthiibacter</taxon>
    </lineage>
</organism>
<reference evidence="2 3" key="1">
    <citation type="submission" date="2024-09" db="EMBL/GenBank/DDBJ databases">
        <authorList>
            <person name="Sun Q."/>
            <person name="Mori K."/>
        </authorList>
    </citation>
    <scope>NUCLEOTIDE SEQUENCE [LARGE SCALE GENOMIC DNA]</scope>
    <source>
        <strain evidence="2 3">CECT 8726</strain>
    </source>
</reference>
<dbReference type="EMBL" id="JBHMEA010000007">
    <property type="protein sequence ID" value="MFB9230461.1"/>
    <property type="molecule type" value="Genomic_DNA"/>
</dbReference>